<organism evidence="2 3">
    <name type="scientific">Spiribacter salinus</name>
    <dbReference type="NCBI Taxonomy" id="1335746"/>
    <lineage>
        <taxon>Bacteria</taxon>
        <taxon>Pseudomonadati</taxon>
        <taxon>Pseudomonadota</taxon>
        <taxon>Gammaproteobacteria</taxon>
        <taxon>Chromatiales</taxon>
        <taxon>Ectothiorhodospiraceae</taxon>
        <taxon>Spiribacter</taxon>
    </lineage>
</organism>
<dbReference type="InterPro" id="IPR000073">
    <property type="entry name" value="AB_hydrolase_1"/>
</dbReference>
<evidence type="ECO:0000259" key="1">
    <source>
        <dbReference type="Pfam" id="PF12697"/>
    </source>
</evidence>
<protein>
    <submittedName>
        <fullName evidence="2">Alpha/beta hydrolase</fullName>
    </submittedName>
</protein>
<feature type="domain" description="AB hydrolase-1" evidence="1">
    <location>
        <begin position="36"/>
        <end position="271"/>
    </location>
</feature>
<name>A0A540VA80_9GAMM</name>
<accession>A0A540VA80</accession>
<dbReference type="GO" id="GO:0042171">
    <property type="term" value="F:lysophosphatidic acid acyltransferase activity"/>
    <property type="evidence" value="ECO:0007669"/>
    <property type="project" value="TreeGrafter"/>
</dbReference>
<keyword evidence="2" id="KW-0378">Hydrolase</keyword>
<dbReference type="SUPFAM" id="SSF53474">
    <property type="entry name" value="alpha/beta-Hydrolases"/>
    <property type="match status" value="1"/>
</dbReference>
<evidence type="ECO:0000313" key="2">
    <source>
        <dbReference type="EMBL" id="TQE93641.1"/>
    </source>
</evidence>
<dbReference type="STRING" id="1260251.SPISAL_04315"/>
<dbReference type="GO" id="GO:0006654">
    <property type="term" value="P:phosphatidic acid biosynthetic process"/>
    <property type="evidence" value="ECO:0007669"/>
    <property type="project" value="TreeGrafter"/>
</dbReference>
<dbReference type="GO" id="GO:0052689">
    <property type="term" value="F:carboxylic ester hydrolase activity"/>
    <property type="evidence" value="ECO:0007669"/>
    <property type="project" value="TreeGrafter"/>
</dbReference>
<dbReference type="PANTHER" id="PTHR42886">
    <property type="entry name" value="RE40534P-RELATED"/>
    <property type="match status" value="1"/>
</dbReference>
<dbReference type="GO" id="GO:0055088">
    <property type="term" value="P:lipid homeostasis"/>
    <property type="evidence" value="ECO:0007669"/>
    <property type="project" value="TreeGrafter"/>
</dbReference>
<dbReference type="InterPro" id="IPR029058">
    <property type="entry name" value="AB_hydrolase_fold"/>
</dbReference>
<comment type="caution">
    <text evidence="2">The sequence shown here is derived from an EMBL/GenBank/DDBJ whole genome shotgun (WGS) entry which is preliminary data.</text>
</comment>
<dbReference type="AlphaFoldDB" id="A0A540VA80"/>
<dbReference type="Proteomes" id="UP000315400">
    <property type="component" value="Unassembled WGS sequence"/>
</dbReference>
<proteinExistence type="predicted"/>
<dbReference type="Pfam" id="PF12697">
    <property type="entry name" value="Abhydrolase_6"/>
    <property type="match status" value="1"/>
</dbReference>
<gene>
    <name evidence="2" type="ORF">FKY71_18095</name>
</gene>
<evidence type="ECO:0000313" key="3">
    <source>
        <dbReference type="Proteomes" id="UP000315400"/>
    </source>
</evidence>
<reference evidence="2 3" key="1">
    <citation type="submission" date="2019-06" db="EMBL/GenBank/DDBJ databases">
        <title>Metagenome assembled Genome of Spiribacter salinus SL48-SHIP from the microbial mat of Salt Lake 48 (Novosibirsk region, Russia).</title>
        <authorList>
            <person name="Shipova A."/>
            <person name="Rozanov A.S."/>
            <person name="Bryanskaya A.V."/>
            <person name="Peltek S.E."/>
        </authorList>
    </citation>
    <scope>NUCLEOTIDE SEQUENCE [LARGE SCALE GENOMIC DNA]</scope>
    <source>
        <strain evidence="2">SL48-SHIP-2</strain>
    </source>
</reference>
<sequence length="282" mass="30840">MFAEFVWPYGRSGKAPALEILSANPSVRTQTRSTPVVFVHGAFVGAWCWQEHFLDYFAERGFRAIAPSLRGHGASESAGALSHAGINEYVRDLERVIADLAGPPPILIGHSMGALVVQRYLERHPASAAILLAPVPPQGLMPSTLRMMLGDPMLFAQFGLMQTMGARVVDADIARRAVFSDRMAPEDLERFARFVQPESQRALWEMSMHGAARPWLVDPKPPVRVIAGAEDTLFSAPETQLTAGLWGADWQAMPGMAHAMMLEPGWEAVAEEIVRGLWASGI</sequence>
<dbReference type="EMBL" id="VIFK01000459">
    <property type="protein sequence ID" value="TQE93641.1"/>
    <property type="molecule type" value="Genomic_DNA"/>
</dbReference>
<dbReference type="Gene3D" id="3.40.50.1820">
    <property type="entry name" value="alpha/beta hydrolase"/>
    <property type="match status" value="1"/>
</dbReference>
<dbReference type="PANTHER" id="PTHR42886:SF42">
    <property type="entry name" value="ALPHA_BETA-HYDROLASES SUPERFAMILY PROTEIN"/>
    <property type="match status" value="1"/>
</dbReference>